<sequence>MDALHTGCTCRSDIADRNDVEALLRAFYERALTDELLREPFTPIRATGLDAHLPVMCDFWETVLFGSRRYDGSVFRVHTRLHERHVLTAAHFLRWLSLWTDTVDELHTGPIAQRAKLQATRMAWAMNRRLTGVDPTWTRPAMRSDDS</sequence>
<dbReference type="AlphaFoldDB" id="A0A848KMC6"/>
<dbReference type="CDD" id="cd08916">
    <property type="entry name" value="TrHb3_P"/>
    <property type="match status" value="1"/>
</dbReference>
<dbReference type="RefSeq" id="WP_169594035.1">
    <property type="nucleotide sequence ID" value="NZ_VCQU01000014.1"/>
</dbReference>
<dbReference type="GO" id="GO:0020037">
    <property type="term" value="F:heme binding"/>
    <property type="evidence" value="ECO:0007669"/>
    <property type="project" value="InterPro"/>
</dbReference>
<dbReference type="SUPFAM" id="SSF46458">
    <property type="entry name" value="Globin-like"/>
    <property type="match status" value="1"/>
</dbReference>
<dbReference type="InterPro" id="IPR012292">
    <property type="entry name" value="Globin/Proto"/>
</dbReference>
<reference evidence="1 2" key="2">
    <citation type="submission" date="2020-06" db="EMBL/GenBank/DDBJ databases">
        <title>Antribacter stalactiti gen. nov., sp. nov., a new member of the family Nacardiaceae isolated from a cave.</title>
        <authorList>
            <person name="Kim I.S."/>
        </authorList>
    </citation>
    <scope>NUCLEOTIDE SEQUENCE [LARGE SCALE GENOMIC DNA]</scope>
    <source>
        <strain evidence="1 2">YC2-7</strain>
    </source>
</reference>
<reference evidence="1 2" key="1">
    <citation type="submission" date="2019-05" db="EMBL/GenBank/DDBJ databases">
        <authorList>
            <person name="Lee S.D."/>
        </authorList>
    </citation>
    <scope>NUCLEOTIDE SEQUENCE [LARGE SCALE GENOMIC DNA]</scope>
    <source>
        <strain evidence="1 2">YC2-7</strain>
    </source>
</reference>
<dbReference type="Proteomes" id="UP000535543">
    <property type="component" value="Unassembled WGS sequence"/>
</dbReference>
<keyword evidence="2" id="KW-1185">Reference proteome</keyword>
<accession>A0A848KMC6</accession>
<gene>
    <name evidence="1" type="ORF">FGL95_29095</name>
</gene>
<dbReference type="GO" id="GO:0019825">
    <property type="term" value="F:oxygen binding"/>
    <property type="evidence" value="ECO:0007669"/>
    <property type="project" value="InterPro"/>
</dbReference>
<organism evidence="1 2">
    <name type="scientific">Antrihabitans stalactiti</name>
    <dbReference type="NCBI Taxonomy" id="2584121"/>
    <lineage>
        <taxon>Bacteria</taxon>
        <taxon>Bacillati</taxon>
        <taxon>Actinomycetota</taxon>
        <taxon>Actinomycetes</taxon>
        <taxon>Mycobacteriales</taxon>
        <taxon>Nocardiaceae</taxon>
        <taxon>Antrihabitans</taxon>
    </lineage>
</organism>
<name>A0A848KMC6_9NOCA</name>
<evidence type="ECO:0000313" key="1">
    <source>
        <dbReference type="EMBL" id="NMN99088.1"/>
    </source>
</evidence>
<dbReference type="Gene3D" id="1.10.490.10">
    <property type="entry name" value="Globins"/>
    <property type="match status" value="1"/>
</dbReference>
<protein>
    <submittedName>
        <fullName evidence="1">Group III truncated hemoglobin</fullName>
    </submittedName>
</protein>
<proteinExistence type="predicted"/>
<comment type="caution">
    <text evidence="1">The sequence shown here is derived from an EMBL/GenBank/DDBJ whole genome shotgun (WGS) entry which is preliminary data.</text>
</comment>
<evidence type="ECO:0000313" key="2">
    <source>
        <dbReference type="Proteomes" id="UP000535543"/>
    </source>
</evidence>
<dbReference type="InterPro" id="IPR009050">
    <property type="entry name" value="Globin-like_sf"/>
</dbReference>
<dbReference type="EMBL" id="VCQU01000014">
    <property type="protein sequence ID" value="NMN99088.1"/>
    <property type="molecule type" value="Genomic_DNA"/>
</dbReference>